<protein>
    <submittedName>
        <fullName evidence="1">Uncharacterized protein</fullName>
    </submittedName>
</protein>
<organism evidence="1 2">
    <name type="scientific">Porites evermanni</name>
    <dbReference type="NCBI Taxonomy" id="104178"/>
    <lineage>
        <taxon>Eukaryota</taxon>
        <taxon>Metazoa</taxon>
        <taxon>Cnidaria</taxon>
        <taxon>Anthozoa</taxon>
        <taxon>Hexacorallia</taxon>
        <taxon>Scleractinia</taxon>
        <taxon>Fungiina</taxon>
        <taxon>Poritidae</taxon>
        <taxon>Porites</taxon>
    </lineage>
</organism>
<gene>
    <name evidence="1" type="ORF">PEVE_00014841</name>
</gene>
<dbReference type="Proteomes" id="UP001159427">
    <property type="component" value="Unassembled WGS sequence"/>
</dbReference>
<sequence>METTTKKLAFRWRNDLNLLATMALNTPFPDFKTTGDDKHDIEVYIKDPTDYCIMQNWFDLSKETATAKWTKPEKVMACLRVSLSPASRVVYKYSLGL</sequence>
<dbReference type="EMBL" id="CALNXI010002128">
    <property type="protein sequence ID" value="CAH3183416.1"/>
    <property type="molecule type" value="Genomic_DNA"/>
</dbReference>
<accession>A0ABN8RZV2</accession>
<keyword evidence="2" id="KW-1185">Reference proteome</keyword>
<proteinExistence type="predicted"/>
<evidence type="ECO:0000313" key="2">
    <source>
        <dbReference type="Proteomes" id="UP001159427"/>
    </source>
</evidence>
<comment type="caution">
    <text evidence="1">The sequence shown here is derived from an EMBL/GenBank/DDBJ whole genome shotgun (WGS) entry which is preliminary data.</text>
</comment>
<name>A0ABN8RZV2_9CNID</name>
<reference evidence="1 2" key="1">
    <citation type="submission" date="2022-05" db="EMBL/GenBank/DDBJ databases">
        <authorList>
            <consortium name="Genoscope - CEA"/>
            <person name="William W."/>
        </authorList>
    </citation>
    <scope>NUCLEOTIDE SEQUENCE [LARGE SCALE GENOMIC DNA]</scope>
</reference>
<evidence type="ECO:0000313" key="1">
    <source>
        <dbReference type="EMBL" id="CAH3183416.1"/>
    </source>
</evidence>